<dbReference type="AlphaFoldDB" id="A0A0D5C1B5"/>
<dbReference type="Proteomes" id="UP000032408">
    <property type="component" value="Chromosome"/>
</dbReference>
<comment type="subcellular location">
    <subcellularLocation>
        <location evidence="1 4">Archaeal flagellum</location>
    </subcellularLocation>
</comment>
<reference evidence="6 7" key="2">
    <citation type="journal article" date="2016" name="ISME J.">
        <title>Physiological and genomic characterization of two novel marine thaumarchaeal strains indicates niche differentiation.</title>
        <authorList>
            <person name="Bayer B."/>
            <person name="Vojvoda J."/>
            <person name="Offre P."/>
            <person name="Alves R.J."/>
            <person name="Elisabeth N.H."/>
            <person name="Garcia J.A."/>
            <person name="Volland J.M."/>
            <person name="Srivastava A."/>
            <person name="Schleper C."/>
            <person name="Herndl G.J."/>
        </authorList>
    </citation>
    <scope>NUCLEOTIDE SEQUENCE [LARGE SCALE GENOMIC DNA]</scope>
    <source>
        <strain evidence="6 7">NF5</strain>
    </source>
</reference>
<keyword evidence="6" id="KW-0966">Cell projection</keyword>
<evidence type="ECO:0000256" key="1">
    <source>
        <dbReference type="ARBA" id="ARBA00004618"/>
    </source>
</evidence>
<dbReference type="InterPro" id="IPR013373">
    <property type="entry name" value="Flagellin/pilin_N_arc"/>
</dbReference>
<keyword evidence="5" id="KW-0472">Membrane</keyword>
<evidence type="ECO:0000256" key="5">
    <source>
        <dbReference type="SAM" id="Phobius"/>
    </source>
</evidence>
<proteinExistence type="inferred from homology"/>
<dbReference type="EMBL" id="CP011070">
    <property type="protein sequence ID" value="AJW70511.1"/>
    <property type="molecule type" value="Genomic_DNA"/>
</dbReference>
<name>A0A0D5C1B5_9ARCH</name>
<dbReference type="InterPro" id="IPR002774">
    <property type="entry name" value="Flagellin_arc-type"/>
</dbReference>
<accession>A0A0D5C1B5</accession>
<feature type="transmembrane region" description="Helical" evidence="5">
    <location>
        <begin position="21"/>
        <end position="43"/>
    </location>
</feature>
<dbReference type="STRING" id="1580092.NADRNF5_0817"/>
<dbReference type="NCBIfam" id="TIGR02537">
    <property type="entry name" value="arch_flag_Nterm"/>
    <property type="match status" value="1"/>
</dbReference>
<keyword evidence="7" id="KW-1185">Reference proteome</keyword>
<keyword evidence="5" id="KW-0812">Transmembrane</keyword>
<dbReference type="PANTHER" id="PTHR35903">
    <property type="entry name" value="FLAGELLIN B1"/>
    <property type="match status" value="1"/>
</dbReference>
<dbReference type="PANTHER" id="PTHR35903:SF1">
    <property type="entry name" value="FLAGELLIN B1"/>
    <property type="match status" value="1"/>
</dbReference>
<keyword evidence="6" id="KW-0969">Cilium</keyword>
<gene>
    <name evidence="6" type="primary">flaB4</name>
    <name evidence="6" type="ORF">NADRNF5_0817</name>
</gene>
<keyword evidence="6" id="KW-0282">Flagellum</keyword>
<dbReference type="GO" id="GO:0097588">
    <property type="term" value="P:archaeal or bacterial-type flagellum-dependent cell motility"/>
    <property type="evidence" value="ECO:0007669"/>
    <property type="project" value="InterPro"/>
</dbReference>
<comment type="function">
    <text evidence="4">Flagellin is the subunit protein which polymerizes to form the filaments of archaeal flagella.</text>
</comment>
<reference evidence="7" key="1">
    <citation type="submission" date="2015-03" db="EMBL/GenBank/DDBJ databases">
        <title>Characterization of two novel Thaumarchaeota isolated from the Northern Adriatic Sea.</title>
        <authorList>
            <person name="Bayer B."/>
            <person name="Vojvoda J."/>
            <person name="Offre P."/>
            <person name="Srivastava A."/>
            <person name="Elisabeth N."/>
            <person name="Garcia J.A.L."/>
            <person name="Schleper C."/>
            <person name="Herndl G.J."/>
        </authorList>
    </citation>
    <scope>NUCLEOTIDE SEQUENCE [LARGE SCALE GENOMIC DNA]</scope>
    <source>
        <strain evidence="7">NF5</strain>
    </source>
</reference>
<evidence type="ECO:0000256" key="3">
    <source>
        <dbReference type="ARBA" id="ARBA00022440"/>
    </source>
</evidence>
<evidence type="ECO:0000313" key="6">
    <source>
        <dbReference type="EMBL" id="AJW70511.1"/>
    </source>
</evidence>
<evidence type="ECO:0000256" key="4">
    <source>
        <dbReference type="RuleBase" id="RU361282"/>
    </source>
</evidence>
<organism evidence="6 7">
    <name type="scientific">Nitrosopumilus adriaticus</name>
    <dbReference type="NCBI Taxonomy" id="1580092"/>
    <lineage>
        <taxon>Archaea</taxon>
        <taxon>Nitrososphaerota</taxon>
        <taxon>Nitrososphaeria</taxon>
        <taxon>Nitrosopumilales</taxon>
        <taxon>Nitrosopumilaceae</taxon>
        <taxon>Nitrosopumilus</taxon>
    </lineage>
</organism>
<dbReference type="GeneID" id="24820047"/>
<protein>
    <recommendedName>
        <fullName evidence="4">Flagellin</fullName>
    </recommendedName>
</protein>
<dbReference type="KEGG" id="nin:NADRNF5_0817"/>
<evidence type="ECO:0000313" key="7">
    <source>
        <dbReference type="Proteomes" id="UP000032408"/>
    </source>
</evidence>
<dbReference type="Pfam" id="PF01917">
    <property type="entry name" value="Flagellin_arch-type"/>
    <property type="match status" value="1"/>
</dbReference>
<dbReference type="HOGENOM" id="CLU_084671_0_0_2"/>
<dbReference type="GO" id="GO:0097589">
    <property type="term" value="C:archaeal-type flagellum"/>
    <property type="evidence" value="ECO:0007669"/>
    <property type="project" value="UniProtKB-SubCell"/>
</dbReference>
<sequence>MKLQRKGTRHSHRGVIGVESAIVMIAFVIVAAALAFVVLNMGFTTSQKAKTTIISGLGESSSSMQVAGKVTAVGCTSTSSDTTCATTPKINATAYPIKVTTGGDAVNLELATTAVKYLSNSVEYDDIYSGPISAEEHRALKGAFEEANTDSLTGFSCDSCNPVNGTTASQTAAIIYWSVQTNTNAILDQGEHAVLAIGFAAAERPQALDKIRAEIIPATGASLSVERQVPTITTSVVDLG</sequence>
<keyword evidence="5" id="KW-1133">Transmembrane helix</keyword>
<keyword evidence="3 4" id="KW-0974">Archaeal flagellum</keyword>
<dbReference type="OrthoDB" id="12034at2157"/>
<dbReference type="RefSeq" id="WP_048115885.1">
    <property type="nucleotide sequence ID" value="NZ_CP011070.1"/>
</dbReference>
<comment type="similarity">
    <text evidence="2 4">Belongs to the archaeal flagellin family.</text>
</comment>
<evidence type="ECO:0000256" key="2">
    <source>
        <dbReference type="ARBA" id="ARBA00010256"/>
    </source>
</evidence>
<dbReference type="GO" id="GO:0005198">
    <property type="term" value="F:structural molecule activity"/>
    <property type="evidence" value="ECO:0007669"/>
    <property type="project" value="InterPro"/>
</dbReference>